<keyword evidence="1" id="KW-0732">Signal</keyword>
<evidence type="ECO:0000256" key="1">
    <source>
        <dbReference type="SAM" id="SignalP"/>
    </source>
</evidence>
<reference evidence="2 3" key="1">
    <citation type="submission" date="2021-05" db="EMBL/GenBank/DDBJ databases">
        <title>A Polyphasic approach of four new species of the genus Ohtaekwangia: Ohtaekwangia histidinii sp. nov., Ohtaekwangia cretensis sp. nov., Ohtaekwangia indiensis sp. nov., Ohtaekwangia reichenbachii sp. nov. from diverse environment.</title>
        <authorList>
            <person name="Octaviana S."/>
        </authorList>
    </citation>
    <scope>NUCLEOTIDE SEQUENCE [LARGE SCALE GENOMIC DNA]</scope>
    <source>
        <strain evidence="2 3">PWU5</strain>
    </source>
</reference>
<comment type="caution">
    <text evidence="2">The sequence shown here is derived from an EMBL/GenBank/DDBJ whole genome shotgun (WGS) entry which is preliminary data.</text>
</comment>
<dbReference type="GO" id="GO:0008233">
    <property type="term" value="F:peptidase activity"/>
    <property type="evidence" value="ECO:0007669"/>
    <property type="project" value="UniProtKB-KW"/>
</dbReference>
<name>A0AAP2E320_9BACT</name>
<dbReference type="RefSeq" id="WP_254086368.1">
    <property type="nucleotide sequence ID" value="NZ_JAHESE010000026.1"/>
</dbReference>
<gene>
    <name evidence="2" type="ORF">KK062_21300</name>
</gene>
<keyword evidence="2" id="KW-0645">Protease</keyword>
<evidence type="ECO:0000313" key="2">
    <source>
        <dbReference type="EMBL" id="MBT1710792.1"/>
    </source>
</evidence>
<keyword evidence="2" id="KW-0378">Hydrolase</keyword>
<dbReference type="Gene3D" id="2.40.70.10">
    <property type="entry name" value="Acid Proteases"/>
    <property type="match status" value="1"/>
</dbReference>
<sequence>MATFYRIIVASVLLLSAPCFALHTPTEAGFYLPSHLQETKFKYTVINNLIVLPVRINDSIQVNLILDTGCRNLVLFGKKFGKLFHTESGRTVEFSGLGSGRTVQGKLSLGNKVSIDAVLGNRIPVVIIPEQNLFSEYPNVHGVIGYDLFIKFEVELHPGKQEITLRPAATASLPAGYQHVPIEVTDSRPLIQATVFLQKQENGQACNLMIDTGSARGLLLKTTDLRSYRKGPSRTLGRGFNGLIRGYETFSHKLLLATLEMNNLSTGIIYAQWQNYASVGMEVLKDYKLVLNYCKGYAGFKSLHV</sequence>
<feature type="signal peptide" evidence="1">
    <location>
        <begin position="1"/>
        <end position="21"/>
    </location>
</feature>
<dbReference type="Pfam" id="PF13650">
    <property type="entry name" value="Asp_protease_2"/>
    <property type="match status" value="1"/>
</dbReference>
<proteinExistence type="predicted"/>
<dbReference type="AlphaFoldDB" id="A0AAP2E320"/>
<evidence type="ECO:0000313" key="3">
    <source>
        <dbReference type="Proteomes" id="UP001319080"/>
    </source>
</evidence>
<dbReference type="GO" id="GO:0006508">
    <property type="term" value="P:proteolysis"/>
    <property type="evidence" value="ECO:0007669"/>
    <property type="project" value="UniProtKB-KW"/>
</dbReference>
<keyword evidence="3" id="KW-1185">Reference proteome</keyword>
<dbReference type="InterPro" id="IPR021109">
    <property type="entry name" value="Peptidase_aspartic_dom_sf"/>
</dbReference>
<feature type="chain" id="PRO_5043032722" evidence="1">
    <location>
        <begin position="22"/>
        <end position="305"/>
    </location>
</feature>
<organism evidence="2 3">
    <name type="scientific">Dawidia cretensis</name>
    <dbReference type="NCBI Taxonomy" id="2782350"/>
    <lineage>
        <taxon>Bacteria</taxon>
        <taxon>Pseudomonadati</taxon>
        <taxon>Bacteroidota</taxon>
        <taxon>Cytophagia</taxon>
        <taxon>Cytophagales</taxon>
        <taxon>Chryseotaleaceae</taxon>
        <taxon>Dawidia</taxon>
    </lineage>
</organism>
<accession>A0AAP2E320</accession>
<protein>
    <submittedName>
        <fullName evidence="2">Aspartyl protease family protein</fullName>
    </submittedName>
</protein>
<dbReference type="Proteomes" id="UP001319080">
    <property type="component" value="Unassembled WGS sequence"/>
</dbReference>
<dbReference type="EMBL" id="JAHESE010000026">
    <property type="protein sequence ID" value="MBT1710792.1"/>
    <property type="molecule type" value="Genomic_DNA"/>
</dbReference>